<keyword evidence="7" id="KW-1185">Reference proteome</keyword>
<dbReference type="GO" id="GO:0006273">
    <property type="term" value="P:lagging strand elongation"/>
    <property type="evidence" value="ECO:0007669"/>
    <property type="project" value="TreeGrafter"/>
</dbReference>
<protein>
    <recommendedName>
        <fullName evidence="1">DNA-directed DNA polymerase</fullName>
        <ecNumber evidence="1">2.7.7.7</ecNumber>
    </recommendedName>
</protein>
<keyword evidence="4" id="KW-0239">DNA-directed DNA polymerase</keyword>
<dbReference type="GO" id="GO:0005658">
    <property type="term" value="C:alpha DNA polymerase:primase complex"/>
    <property type="evidence" value="ECO:0007669"/>
    <property type="project" value="TreeGrafter"/>
</dbReference>
<feature type="domain" description="DNA-directed DNA polymerase family B multifunctional" evidence="5">
    <location>
        <begin position="29"/>
        <end position="139"/>
    </location>
</feature>
<dbReference type="Pfam" id="PF00136">
    <property type="entry name" value="DNA_pol_B"/>
    <property type="match status" value="1"/>
</dbReference>
<evidence type="ECO:0000256" key="3">
    <source>
        <dbReference type="ARBA" id="ARBA00022695"/>
    </source>
</evidence>
<keyword evidence="2" id="KW-0808">Transferase</keyword>
<dbReference type="EMBL" id="SCEB01214129">
    <property type="protein sequence ID" value="RXM37063.1"/>
    <property type="molecule type" value="Genomic_DNA"/>
</dbReference>
<evidence type="ECO:0000256" key="2">
    <source>
        <dbReference type="ARBA" id="ARBA00022679"/>
    </source>
</evidence>
<accession>A0A444UPG8</accession>
<dbReference type="PANTHER" id="PTHR45861:SF1">
    <property type="entry name" value="DNA POLYMERASE ALPHA CATALYTIC SUBUNIT"/>
    <property type="match status" value="1"/>
</dbReference>
<gene>
    <name evidence="6" type="ORF">EOD39_21200</name>
</gene>
<dbReference type="AlphaFoldDB" id="A0A444UPG8"/>
<evidence type="ECO:0000313" key="7">
    <source>
        <dbReference type="Proteomes" id="UP000289886"/>
    </source>
</evidence>
<keyword evidence="3" id="KW-0548">Nucleotidyltransferase</keyword>
<dbReference type="InterPro" id="IPR043502">
    <property type="entry name" value="DNA/RNA_pol_sf"/>
</dbReference>
<evidence type="ECO:0000313" key="6">
    <source>
        <dbReference type="EMBL" id="RXM37063.1"/>
    </source>
</evidence>
<dbReference type="Proteomes" id="UP000289886">
    <property type="component" value="Unassembled WGS sequence"/>
</dbReference>
<dbReference type="GO" id="GO:0003887">
    <property type="term" value="F:DNA-directed DNA polymerase activity"/>
    <property type="evidence" value="ECO:0007669"/>
    <property type="project" value="UniProtKB-KW"/>
</dbReference>
<comment type="caution">
    <text evidence="6">The sequence shown here is derived from an EMBL/GenBank/DDBJ whole genome shotgun (WGS) entry which is preliminary data.</text>
</comment>
<sequence>MDAKFILQIMCELNVLPLALQITNIAGNVMSRTLMGGRAERNEYLLLHAFHERDYIVPDKQVFKKVQQDHVDDDDEGDAGQGKSRKVKKKAAYAGGLVLEPKVGFYDKFILLLDFNSLYPSIIQEFNICFTTVQRLAPGSQKTAEVTGGRAGDYWESFLSFIHCSRDAFKPLHAGSVGFLLY</sequence>
<dbReference type="NCBIfam" id="TIGR00592">
    <property type="entry name" value="pol2"/>
    <property type="match status" value="1"/>
</dbReference>
<evidence type="ECO:0000256" key="1">
    <source>
        <dbReference type="ARBA" id="ARBA00012417"/>
    </source>
</evidence>
<dbReference type="InterPro" id="IPR023211">
    <property type="entry name" value="DNA_pol_palm_dom_sf"/>
</dbReference>
<reference evidence="6 7" key="1">
    <citation type="submission" date="2019-01" db="EMBL/GenBank/DDBJ databases">
        <title>Draft Genome and Complete Hox-Cluster Characterization of the Sterlet Sturgeon (Acipenser ruthenus).</title>
        <authorList>
            <person name="Wei Q."/>
        </authorList>
    </citation>
    <scope>NUCLEOTIDE SEQUENCE [LARGE SCALE GENOMIC DNA]</scope>
    <source>
        <strain evidence="6">WHYD16114868_AA</strain>
        <tissue evidence="6">Blood</tissue>
    </source>
</reference>
<dbReference type="GO" id="GO:0003697">
    <property type="term" value="F:single-stranded DNA binding"/>
    <property type="evidence" value="ECO:0007669"/>
    <property type="project" value="TreeGrafter"/>
</dbReference>
<dbReference type="PANTHER" id="PTHR45861">
    <property type="entry name" value="DNA POLYMERASE ALPHA CATALYTIC SUBUNIT"/>
    <property type="match status" value="1"/>
</dbReference>
<dbReference type="SUPFAM" id="SSF56672">
    <property type="entry name" value="DNA/RNA polymerases"/>
    <property type="match status" value="1"/>
</dbReference>
<dbReference type="GO" id="GO:0000166">
    <property type="term" value="F:nucleotide binding"/>
    <property type="evidence" value="ECO:0007669"/>
    <property type="project" value="InterPro"/>
</dbReference>
<dbReference type="GO" id="GO:1902975">
    <property type="term" value="P:mitotic DNA replication initiation"/>
    <property type="evidence" value="ECO:0007669"/>
    <property type="project" value="TreeGrafter"/>
</dbReference>
<dbReference type="EC" id="2.7.7.7" evidence="1"/>
<name>A0A444UPG8_ACIRT</name>
<dbReference type="GO" id="GO:0006272">
    <property type="term" value="P:leading strand elongation"/>
    <property type="evidence" value="ECO:0007669"/>
    <property type="project" value="TreeGrafter"/>
</dbReference>
<dbReference type="Gene3D" id="3.90.1600.10">
    <property type="entry name" value="Palm domain of DNA polymerase"/>
    <property type="match status" value="1"/>
</dbReference>
<dbReference type="SUPFAM" id="SSF53098">
    <property type="entry name" value="Ribonuclease H-like"/>
    <property type="match status" value="1"/>
</dbReference>
<evidence type="ECO:0000259" key="5">
    <source>
        <dbReference type="Pfam" id="PF00136"/>
    </source>
</evidence>
<organism evidence="6 7">
    <name type="scientific">Acipenser ruthenus</name>
    <name type="common">Sterlet sturgeon</name>
    <dbReference type="NCBI Taxonomy" id="7906"/>
    <lineage>
        <taxon>Eukaryota</taxon>
        <taxon>Metazoa</taxon>
        <taxon>Chordata</taxon>
        <taxon>Craniata</taxon>
        <taxon>Vertebrata</taxon>
        <taxon>Euteleostomi</taxon>
        <taxon>Actinopterygii</taxon>
        <taxon>Chondrostei</taxon>
        <taxon>Acipenseriformes</taxon>
        <taxon>Acipenseridae</taxon>
        <taxon>Acipenser</taxon>
    </lineage>
</organism>
<proteinExistence type="predicted"/>
<dbReference type="InterPro" id="IPR012337">
    <property type="entry name" value="RNaseH-like_sf"/>
</dbReference>
<evidence type="ECO:0000256" key="4">
    <source>
        <dbReference type="ARBA" id="ARBA00022932"/>
    </source>
</evidence>
<dbReference type="GO" id="GO:0003688">
    <property type="term" value="F:DNA replication origin binding"/>
    <property type="evidence" value="ECO:0007669"/>
    <property type="project" value="TreeGrafter"/>
</dbReference>
<dbReference type="InterPro" id="IPR006134">
    <property type="entry name" value="DNA-dir_DNA_pol_B_multi_dom"/>
</dbReference>
<dbReference type="Gene3D" id="6.10.10.100">
    <property type="match status" value="1"/>
</dbReference>
<dbReference type="GO" id="GO:0003682">
    <property type="term" value="F:chromatin binding"/>
    <property type="evidence" value="ECO:0007669"/>
    <property type="project" value="TreeGrafter"/>
</dbReference>